<dbReference type="InterPro" id="IPR007627">
    <property type="entry name" value="RNA_pol_sigma70_r2"/>
</dbReference>
<name>A0ABV6EWP1_9BRAD</name>
<keyword evidence="9" id="KW-1185">Reference proteome</keyword>
<dbReference type="InterPro" id="IPR039425">
    <property type="entry name" value="RNA_pol_sigma-70-like"/>
</dbReference>
<proteinExistence type="inferred from homology"/>
<evidence type="ECO:0000256" key="2">
    <source>
        <dbReference type="ARBA" id="ARBA00023015"/>
    </source>
</evidence>
<dbReference type="Gene3D" id="1.10.10.10">
    <property type="entry name" value="Winged helix-like DNA-binding domain superfamily/Winged helix DNA-binding domain"/>
    <property type="match status" value="1"/>
</dbReference>
<evidence type="ECO:0000256" key="5">
    <source>
        <dbReference type="ARBA" id="ARBA00023163"/>
    </source>
</evidence>
<dbReference type="InterPro" id="IPR013324">
    <property type="entry name" value="RNA_pol_sigma_r3/r4-like"/>
</dbReference>
<evidence type="ECO:0000313" key="9">
    <source>
        <dbReference type="Proteomes" id="UP001589775"/>
    </source>
</evidence>
<dbReference type="PANTHER" id="PTHR43133:SF8">
    <property type="entry name" value="RNA POLYMERASE SIGMA FACTOR HI_1459-RELATED"/>
    <property type="match status" value="1"/>
</dbReference>
<dbReference type="CDD" id="cd06171">
    <property type="entry name" value="Sigma70_r4"/>
    <property type="match status" value="1"/>
</dbReference>
<dbReference type="InterPro" id="IPR013249">
    <property type="entry name" value="RNA_pol_sigma70_r4_t2"/>
</dbReference>
<dbReference type="PANTHER" id="PTHR43133">
    <property type="entry name" value="RNA POLYMERASE ECF-TYPE SIGMA FACTO"/>
    <property type="match status" value="1"/>
</dbReference>
<organism evidence="8 9">
    <name type="scientific">Rhodopseudomonas telluris</name>
    <dbReference type="NCBI Taxonomy" id="644215"/>
    <lineage>
        <taxon>Bacteria</taxon>
        <taxon>Pseudomonadati</taxon>
        <taxon>Pseudomonadota</taxon>
        <taxon>Alphaproteobacteria</taxon>
        <taxon>Hyphomicrobiales</taxon>
        <taxon>Nitrobacteraceae</taxon>
        <taxon>Rhodopseudomonas</taxon>
    </lineage>
</organism>
<sequence length="190" mass="20959">MSSELANEFLGSIVALRPELLRQAAFLIGKQTEIGPPDDFVQDTLATALLHIDRFESGNLPGWLIAILRNHIRNARRRQRRSPMSGSPLKMADGGETEIIDFPVDATQELTLELEDIMAALRTLSAADQEVIWLARVEGLSPAEIAGRLCVHIGTVYTRLSRAMTNLRAAYDKPPAGTTMRLNVPRHHAA</sequence>
<dbReference type="EMBL" id="JBHLWM010000008">
    <property type="protein sequence ID" value="MFC0242638.1"/>
    <property type="molecule type" value="Genomic_DNA"/>
</dbReference>
<reference evidence="8 9" key="1">
    <citation type="submission" date="2024-09" db="EMBL/GenBank/DDBJ databases">
        <authorList>
            <person name="Sun Q."/>
            <person name="Mori K."/>
        </authorList>
    </citation>
    <scope>NUCLEOTIDE SEQUENCE [LARGE SCALE GENOMIC DNA]</scope>
    <source>
        <strain evidence="8 9">KCTC 23279</strain>
    </source>
</reference>
<keyword evidence="2" id="KW-0805">Transcription regulation</keyword>
<dbReference type="SUPFAM" id="SSF88659">
    <property type="entry name" value="Sigma3 and sigma4 domains of RNA polymerase sigma factors"/>
    <property type="match status" value="1"/>
</dbReference>
<gene>
    <name evidence="8" type="ORF">ACFFJ6_19245</name>
</gene>
<evidence type="ECO:0000256" key="4">
    <source>
        <dbReference type="ARBA" id="ARBA00023125"/>
    </source>
</evidence>
<dbReference type="SUPFAM" id="SSF88946">
    <property type="entry name" value="Sigma2 domain of RNA polymerase sigma factors"/>
    <property type="match status" value="1"/>
</dbReference>
<dbReference type="Proteomes" id="UP001589775">
    <property type="component" value="Unassembled WGS sequence"/>
</dbReference>
<feature type="domain" description="RNA polymerase sigma factor 70 region 4 type 2" evidence="7">
    <location>
        <begin position="115"/>
        <end position="166"/>
    </location>
</feature>
<evidence type="ECO:0000259" key="7">
    <source>
        <dbReference type="Pfam" id="PF08281"/>
    </source>
</evidence>
<evidence type="ECO:0000256" key="3">
    <source>
        <dbReference type="ARBA" id="ARBA00023082"/>
    </source>
</evidence>
<protein>
    <submittedName>
        <fullName evidence="8">RNA polymerase sigma factor</fullName>
    </submittedName>
</protein>
<feature type="domain" description="RNA polymerase sigma-70 region 2" evidence="6">
    <location>
        <begin position="18"/>
        <end position="81"/>
    </location>
</feature>
<dbReference type="Pfam" id="PF08281">
    <property type="entry name" value="Sigma70_r4_2"/>
    <property type="match status" value="1"/>
</dbReference>
<dbReference type="RefSeq" id="WP_378390808.1">
    <property type="nucleotide sequence ID" value="NZ_JBHLWM010000008.1"/>
</dbReference>
<comment type="similarity">
    <text evidence="1">Belongs to the sigma-70 factor family. ECF subfamily.</text>
</comment>
<dbReference type="Pfam" id="PF04542">
    <property type="entry name" value="Sigma70_r2"/>
    <property type="match status" value="1"/>
</dbReference>
<keyword evidence="4" id="KW-0238">DNA-binding</keyword>
<dbReference type="InterPro" id="IPR036388">
    <property type="entry name" value="WH-like_DNA-bd_sf"/>
</dbReference>
<keyword evidence="3" id="KW-0731">Sigma factor</keyword>
<comment type="caution">
    <text evidence="8">The sequence shown here is derived from an EMBL/GenBank/DDBJ whole genome shotgun (WGS) entry which is preliminary data.</text>
</comment>
<dbReference type="InterPro" id="IPR013325">
    <property type="entry name" value="RNA_pol_sigma_r2"/>
</dbReference>
<evidence type="ECO:0000256" key="1">
    <source>
        <dbReference type="ARBA" id="ARBA00010641"/>
    </source>
</evidence>
<keyword evidence="5" id="KW-0804">Transcription</keyword>
<dbReference type="Gene3D" id="1.10.1740.10">
    <property type="match status" value="1"/>
</dbReference>
<accession>A0ABV6EWP1</accession>
<dbReference type="InterPro" id="IPR014284">
    <property type="entry name" value="RNA_pol_sigma-70_dom"/>
</dbReference>
<evidence type="ECO:0000259" key="6">
    <source>
        <dbReference type="Pfam" id="PF04542"/>
    </source>
</evidence>
<dbReference type="NCBIfam" id="TIGR02937">
    <property type="entry name" value="sigma70-ECF"/>
    <property type="match status" value="1"/>
</dbReference>
<evidence type="ECO:0000313" key="8">
    <source>
        <dbReference type="EMBL" id="MFC0242638.1"/>
    </source>
</evidence>